<dbReference type="EMBL" id="LMVM01000012">
    <property type="protein sequence ID" value="PAV04955.1"/>
    <property type="molecule type" value="Genomic_DNA"/>
</dbReference>
<feature type="transmembrane region" description="Helical" evidence="2">
    <location>
        <begin position="12"/>
        <end position="30"/>
    </location>
</feature>
<dbReference type="AlphaFoldDB" id="A0A2A2H6K7"/>
<keyword evidence="1" id="KW-0175">Coiled coil</keyword>
<evidence type="ECO:0000256" key="2">
    <source>
        <dbReference type="SAM" id="Phobius"/>
    </source>
</evidence>
<comment type="caution">
    <text evidence="3">The sequence shown here is derived from an EMBL/GenBank/DDBJ whole genome shotgun (WGS) entry which is preliminary data.</text>
</comment>
<proteinExistence type="predicted"/>
<reference evidence="3 4" key="1">
    <citation type="journal article" date="2017" name="BMC Genomics">
        <title>Genomic analysis of methanogenic archaea reveals a shift towards energy conservation.</title>
        <authorList>
            <person name="Gilmore S.P."/>
            <person name="Henske J.K."/>
            <person name="Sexton J.A."/>
            <person name="Solomon K.V."/>
            <person name="Seppala S."/>
            <person name="Yoo J.I."/>
            <person name="Huyett L.M."/>
            <person name="Pressman A."/>
            <person name="Cogan J.Z."/>
            <person name="Kivenson V."/>
            <person name="Peng X."/>
            <person name="Tan Y."/>
            <person name="Valentine D.L."/>
            <person name="O'Malley M.A."/>
        </authorList>
    </citation>
    <scope>NUCLEOTIDE SEQUENCE [LARGE SCALE GENOMIC DNA]</scope>
    <source>
        <strain evidence="3 4">M.o.H.</strain>
    </source>
</reference>
<dbReference type="Proteomes" id="UP000217784">
    <property type="component" value="Unassembled WGS sequence"/>
</dbReference>
<accession>A0A2A2H6K7</accession>
<dbReference type="RefSeq" id="WP_069584309.1">
    <property type="nucleotide sequence ID" value="NZ_LMVM01000012.1"/>
</dbReference>
<dbReference type="OrthoDB" id="71154at2157"/>
<keyword evidence="4" id="KW-1185">Reference proteome</keyword>
<evidence type="ECO:0000313" key="3">
    <source>
        <dbReference type="EMBL" id="PAV04955.1"/>
    </source>
</evidence>
<keyword evidence="2" id="KW-0472">Membrane</keyword>
<organism evidence="3 4">
    <name type="scientific">Methanobacterium bryantii</name>
    <dbReference type="NCBI Taxonomy" id="2161"/>
    <lineage>
        <taxon>Archaea</taxon>
        <taxon>Methanobacteriati</taxon>
        <taxon>Methanobacteriota</taxon>
        <taxon>Methanomada group</taxon>
        <taxon>Methanobacteria</taxon>
        <taxon>Methanobacteriales</taxon>
        <taxon>Methanobacteriaceae</taxon>
        <taxon>Methanobacterium</taxon>
    </lineage>
</organism>
<feature type="coiled-coil region" evidence="1">
    <location>
        <begin position="109"/>
        <end position="143"/>
    </location>
</feature>
<sequence length="145" mass="16689">MAAFDTTAISQNIVWIIIVVIVAIVVIIIFSEWRKVREAQNNVALVEKQVELKKISLVEKDIETKRMMENVIPLPKDQQEQLANIRQGTSDIMHKVGYLHSEISERVSRLEAKAEYGKLQKLMKDLEQKEAELDKKMEDSAKGRK</sequence>
<name>A0A2A2H6K7_METBR</name>
<protein>
    <submittedName>
        <fullName evidence="3">Uncharacterized protein</fullName>
    </submittedName>
</protein>
<evidence type="ECO:0000313" key="4">
    <source>
        <dbReference type="Proteomes" id="UP000217784"/>
    </source>
</evidence>
<keyword evidence="2" id="KW-1133">Transmembrane helix</keyword>
<evidence type="ECO:0000256" key="1">
    <source>
        <dbReference type="SAM" id="Coils"/>
    </source>
</evidence>
<keyword evidence="2" id="KW-0812">Transmembrane</keyword>
<gene>
    <name evidence="3" type="ORF">ASJ80_11665</name>
</gene>